<dbReference type="AlphaFoldDB" id="A0A1I0A9C8"/>
<dbReference type="InterPro" id="IPR050447">
    <property type="entry name" value="Erg6_SMT_methyltransf"/>
</dbReference>
<accession>A0A1I0A9C8</accession>
<dbReference type="SUPFAM" id="SSF53335">
    <property type="entry name" value="S-adenosyl-L-methionine-dependent methyltransferases"/>
    <property type="match status" value="1"/>
</dbReference>
<dbReference type="InterPro" id="IPR029063">
    <property type="entry name" value="SAM-dependent_MTases_sf"/>
</dbReference>
<evidence type="ECO:0000259" key="2">
    <source>
        <dbReference type="Pfam" id="PF08241"/>
    </source>
</evidence>
<dbReference type="GO" id="GO:0032259">
    <property type="term" value="P:methylation"/>
    <property type="evidence" value="ECO:0007669"/>
    <property type="project" value="UniProtKB-KW"/>
</dbReference>
<keyword evidence="1 3" id="KW-0808">Transferase</keyword>
<sequence length="208" mass="23199">MDIEEVVRIHANPSGEDGRNVGLEMNEHHYELWKWGIGHISIGQDSWILDVGCGGGRAVSILADLVKAGKVYGVDHSSEMVGLATELNRDAVDSEHVTIIHSPVSELPFPDDMFDIVTAFETCYFWPDIVEDLKEVRRVLKDDGTLLIVNEMYEHSNFGERNSPFTDVGGMNIFSPQDYGDMLESAGFSSVEIDEVPENNWITVIAKK</sequence>
<dbReference type="RefSeq" id="WP_091689998.1">
    <property type="nucleotide sequence ID" value="NZ_CAAGSJ010000002.1"/>
</dbReference>
<feature type="domain" description="Methyltransferase type 11" evidence="2">
    <location>
        <begin position="49"/>
        <end position="148"/>
    </location>
</feature>
<name>A0A1I0A9C8_9EURY</name>
<evidence type="ECO:0000313" key="4">
    <source>
        <dbReference type="Proteomes" id="UP000243338"/>
    </source>
</evidence>
<dbReference type="Pfam" id="PF08241">
    <property type="entry name" value="Methyltransf_11"/>
    <property type="match status" value="1"/>
</dbReference>
<keyword evidence="4" id="KW-1185">Reference proteome</keyword>
<reference evidence="4" key="1">
    <citation type="submission" date="2016-10" db="EMBL/GenBank/DDBJ databases">
        <authorList>
            <person name="Varghese N."/>
            <person name="Submissions S."/>
        </authorList>
    </citation>
    <scope>NUCLEOTIDE SEQUENCE [LARGE SCALE GENOMIC DNA]</scope>
    <source>
        <strain evidence="4">SLH 33</strain>
    </source>
</reference>
<dbReference type="GO" id="GO:0016126">
    <property type="term" value="P:sterol biosynthetic process"/>
    <property type="evidence" value="ECO:0007669"/>
    <property type="project" value="TreeGrafter"/>
</dbReference>
<dbReference type="EMBL" id="FOHQ01000004">
    <property type="protein sequence ID" value="SES90789.1"/>
    <property type="molecule type" value="Genomic_DNA"/>
</dbReference>
<dbReference type="PANTHER" id="PTHR44068:SF1">
    <property type="entry name" value="HYPOTHETICAL LOC100005854"/>
    <property type="match status" value="1"/>
</dbReference>
<evidence type="ECO:0000256" key="1">
    <source>
        <dbReference type="ARBA" id="ARBA00022679"/>
    </source>
</evidence>
<dbReference type="GO" id="GO:0003838">
    <property type="term" value="F:sterol 24-C-methyltransferase activity"/>
    <property type="evidence" value="ECO:0007669"/>
    <property type="project" value="TreeGrafter"/>
</dbReference>
<proteinExistence type="predicted"/>
<protein>
    <submittedName>
        <fullName evidence="3">Methyltransferase domain-containing protein</fullName>
    </submittedName>
</protein>
<dbReference type="CDD" id="cd02440">
    <property type="entry name" value="AdoMet_MTases"/>
    <property type="match status" value="1"/>
</dbReference>
<organism evidence="3 4">
    <name type="scientific">Methanococcoides vulcani</name>
    <dbReference type="NCBI Taxonomy" id="1353158"/>
    <lineage>
        <taxon>Archaea</taxon>
        <taxon>Methanobacteriati</taxon>
        <taxon>Methanobacteriota</taxon>
        <taxon>Stenosarchaea group</taxon>
        <taxon>Methanomicrobia</taxon>
        <taxon>Methanosarcinales</taxon>
        <taxon>Methanosarcinaceae</taxon>
        <taxon>Methanococcoides</taxon>
    </lineage>
</organism>
<dbReference type="Gene3D" id="3.40.50.150">
    <property type="entry name" value="Vaccinia Virus protein VP39"/>
    <property type="match status" value="1"/>
</dbReference>
<dbReference type="STRING" id="1353158.SAMN04488587_1506"/>
<keyword evidence="3" id="KW-0489">Methyltransferase</keyword>
<dbReference type="PANTHER" id="PTHR44068">
    <property type="entry name" value="ZGC:194242"/>
    <property type="match status" value="1"/>
</dbReference>
<evidence type="ECO:0000313" key="3">
    <source>
        <dbReference type="EMBL" id="SES90789.1"/>
    </source>
</evidence>
<dbReference type="OrthoDB" id="1018at2157"/>
<dbReference type="InterPro" id="IPR013216">
    <property type="entry name" value="Methyltransf_11"/>
</dbReference>
<dbReference type="Proteomes" id="UP000243338">
    <property type="component" value="Unassembled WGS sequence"/>
</dbReference>
<gene>
    <name evidence="3" type="ORF">SAMN04488587_1506</name>
</gene>